<dbReference type="RefSeq" id="WP_066354730.1">
    <property type="nucleotide sequence ID" value="NZ_LOED01000035.1"/>
</dbReference>
<gene>
    <name evidence="2" type="ORF">AN618_20940</name>
</gene>
<dbReference type="Proteomes" id="UP000070427">
    <property type="component" value="Unassembled WGS sequence"/>
</dbReference>
<dbReference type="Pfam" id="PF14258">
    <property type="entry name" value="DUF4350"/>
    <property type="match status" value="1"/>
</dbReference>
<evidence type="ECO:0000313" key="2">
    <source>
        <dbReference type="EMBL" id="KXG74969.1"/>
    </source>
</evidence>
<proteinExistence type="predicted"/>
<dbReference type="InterPro" id="IPR025646">
    <property type="entry name" value="DUF4350"/>
</dbReference>
<dbReference type="InParanoid" id="A0A140L344"/>
<dbReference type="AlphaFoldDB" id="A0A140L344"/>
<evidence type="ECO:0000313" key="3">
    <source>
        <dbReference type="Proteomes" id="UP000070427"/>
    </source>
</evidence>
<feature type="domain" description="DUF4350" evidence="1">
    <location>
        <begin position="29"/>
        <end position="213"/>
    </location>
</feature>
<reference evidence="2 3" key="1">
    <citation type="submission" date="2015-12" db="EMBL/GenBank/DDBJ databases">
        <title>Draft genome sequnece of Fervidicola ferrireducens strain Y170.</title>
        <authorList>
            <person name="Patel B.K."/>
        </authorList>
    </citation>
    <scope>NUCLEOTIDE SEQUENCE [LARGE SCALE GENOMIC DNA]</scope>
    <source>
        <strain evidence="2 3">Y170</strain>
    </source>
</reference>
<comment type="caution">
    <text evidence="2">The sequence shown here is derived from an EMBL/GenBank/DDBJ whole genome shotgun (WGS) entry which is preliminary data.</text>
</comment>
<evidence type="ECO:0000259" key="1">
    <source>
        <dbReference type="Pfam" id="PF14258"/>
    </source>
</evidence>
<sequence length="216" mass="24567">MHKVAWSSSHGEFLISDSYYFSILERETKKHGIEIVEVADFEELFSYPVVVFNYSERPFDEREIEIIERAVKQGKRVIFTGHFNNKDNVARICNEVSARFGLRLKEDEVVDDENFASDDCRMVITSQVEAFSDGVKKVVFPYSAPVEILSSEARVVLRGEETSRDGGGERAPVLAAERPYPSGGSLVLCGSCLFWDNYSILREDNLTFSLNLLNFR</sequence>
<organism evidence="2 3">
    <name type="scientific">Fervidicola ferrireducens</name>
    <dbReference type="NCBI Taxonomy" id="520764"/>
    <lineage>
        <taxon>Bacteria</taxon>
        <taxon>Bacillati</taxon>
        <taxon>Bacillota</taxon>
        <taxon>Clostridia</taxon>
        <taxon>Thermosediminibacterales</taxon>
        <taxon>Thermosediminibacteraceae</taxon>
        <taxon>Fervidicola</taxon>
    </lineage>
</organism>
<name>A0A140L344_9FIRM</name>
<keyword evidence="3" id="KW-1185">Reference proteome</keyword>
<accession>A0A140L344</accession>
<dbReference type="EMBL" id="LOED01000035">
    <property type="protein sequence ID" value="KXG74969.1"/>
    <property type="molecule type" value="Genomic_DNA"/>
</dbReference>
<protein>
    <recommendedName>
        <fullName evidence="1">DUF4350 domain-containing protein</fullName>
    </recommendedName>
</protein>